<dbReference type="PANTHER" id="PTHR44846">
    <property type="entry name" value="MANNOSYL-D-GLYCERATE TRANSPORT/METABOLISM SYSTEM REPRESSOR MNGR-RELATED"/>
    <property type="match status" value="1"/>
</dbReference>
<dbReference type="SUPFAM" id="SSF46785">
    <property type="entry name" value="Winged helix' DNA-binding domain"/>
    <property type="match status" value="1"/>
</dbReference>
<evidence type="ECO:0000313" key="6">
    <source>
        <dbReference type="Proteomes" id="UP000316252"/>
    </source>
</evidence>
<protein>
    <submittedName>
        <fullName evidence="5">GntR family transcriptional regulator</fullName>
    </submittedName>
</protein>
<dbReference type="Pfam" id="PF07702">
    <property type="entry name" value="UTRA"/>
    <property type="match status" value="1"/>
</dbReference>
<evidence type="ECO:0000256" key="2">
    <source>
        <dbReference type="ARBA" id="ARBA00023125"/>
    </source>
</evidence>
<dbReference type="Gene3D" id="1.10.10.10">
    <property type="entry name" value="Winged helix-like DNA-binding domain superfamily/Winged helix DNA-binding domain"/>
    <property type="match status" value="1"/>
</dbReference>
<dbReference type="Gene3D" id="3.40.1410.10">
    <property type="entry name" value="Chorismate lyase-like"/>
    <property type="match status" value="1"/>
</dbReference>
<evidence type="ECO:0000259" key="4">
    <source>
        <dbReference type="PROSITE" id="PS50949"/>
    </source>
</evidence>
<dbReference type="PROSITE" id="PS50949">
    <property type="entry name" value="HTH_GNTR"/>
    <property type="match status" value="1"/>
</dbReference>
<dbReference type="PANTHER" id="PTHR44846:SF1">
    <property type="entry name" value="MANNOSYL-D-GLYCERATE TRANSPORT_METABOLISM SYSTEM REPRESSOR MNGR-RELATED"/>
    <property type="match status" value="1"/>
</dbReference>
<dbReference type="GO" id="GO:0003700">
    <property type="term" value="F:DNA-binding transcription factor activity"/>
    <property type="evidence" value="ECO:0007669"/>
    <property type="project" value="InterPro"/>
</dbReference>
<dbReference type="SMART" id="SM00866">
    <property type="entry name" value="UTRA"/>
    <property type="match status" value="1"/>
</dbReference>
<accession>A0A506XX95</accession>
<keyword evidence="1" id="KW-0805">Transcription regulation</keyword>
<keyword evidence="6" id="KW-1185">Reference proteome</keyword>
<keyword evidence="2" id="KW-0238">DNA-binding</keyword>
<keyword evidence="3" id="KW-0804">Transcription</keyword>
<dbReference type="InterPro" id="IPR028978">
    <property type="entry name" value="Chorismate_lyase_/UTRA_dom_sf"/>
</dbReference>
<dbReference type="InterPro" id="IPR050679">
    <property type="entry name" value="Bact_HTH_transcr_reg"/>
</dbReference>
<dbReference type="PRINTS" id="PR00035">
    <property type="entry name" value="HTHGNTR"/>
</dbReference>
<dbReference type="GO" id="GO:0003677">
    <property type="term" value="F:DNA binding"/>
    <property type="evidence" value="ECO:0007669"/>
    <property type="project" value="UniProtKB-KW"/>
</dbReference>
<dbReference type="CDD" id="cd07377">
    <property type="entry name" value="WHTH_GntR"/>
    <property type="match status" value="1"/>
</dbReference>
<evidence type="ECO:0000256" key="3">
    <source>
        <dbReference type="ARBA" id="ARBA00023163"/>
    </source>
</evidence>
<dbReference type="GO" id="GO:0045892">
    <property type="term" value="P:negative regulation of DNA-templated transcription"/>
    <property type="evidence" value="ECO:0007669"/>
    <property type="project" value="TreeGrafter"/>
</dbReference>
<dbReference type="AlphaFoldDB" id="A0A506XX95"/>
<dbReference type="InterPro" id="IPR011663">
    <property type="entry name" value="UTRA"/>
</dbReference>
<dbReference type="FunFam" id="1.10.10.10:FF:000079">
    <property type="entry name" value="GntR family transcriptional regulator"/>
    <property type="match status" value="1"/>
</dbReference>
<name>A0A506XX95_9MICO</name>
<sequence length="244" mass="27631">MSDVLDRNSATPLYVQLADVIRDKIKGGEWVPDQKIPSENEFNQLYGISRMTARQVLSRLVDEGLLFRVQGKGTFVSHQKISTRSPSYMGIREQLEQQGYATSTEILSEQIVTADARVAEALGLDEGAEVYQIRRLRRVDATPLSLHVSYVPKELAPQVIEHDLASQQLCTVLEREYGLVMAQVSETLEAESATKTLSKQMEVRLNAPLLLLEQRIASPKGAKFEFTRIHFRGDMVRLHFTYEH</sequence>
<dbReference type="RefSeq" id="WP_141164477.1">
    <property type="nucleotide sequence ID" value="NZ_VHQG01000004.1"/>
</dbReference>
<dbReference type="InterPro" id="IPR000524">
    <property type="entry name" value="Tscrpt_reg_HTH_GntR"/>
</dbReference>
<reference evidence="5 6" key="1">
    <citation type="submission" date="2019-06" db="EMBL/GenBank/DDBJ databases">
        <authorList>
            <person name="Li F."/>
        </authorList>
    </citation>
    <scope>NUCLEOTIDE SEQUENCE [LARGE SCALE GENOMIC DNA]</scope>
    <source>
        <strain evidence="5 6">10F1D-1</strain>
    </source>
</reference>
<dbReference type="InterPro" id="IPR036388">
    <property type="entry name" value="WH-like_DNA-bd_sf"/>
</dbReference>
<evidence type="ECO:0000256" key="1">
    <source>
        <dbReference type="ARBA" id="ARBA00023015"/>
    </source>
</evidence>
<proteinExistence type="predicted"/>
<dbReference type="SMART" id="SM00345">
    <property type="entry name" value="HTH_GNTR"/>
    <property type="match status" value="1"/>
</dbReference>
<gene>
    <name evidence="5" type="ORF">FJ657_14855</name>
</gene>
<dbReference type="InterPro" id="IPR036390">
    <property type="entry name" value="WH_DNA-bd_sf"/>
</dbReference>
<evidence type="ECO:0000313" key="5">
    <source>
        <dbReference type="EMBL" id="TPW74846.1"/>
    </source>
</evidence>
<dbReference type="SUPFAM" id="SSF64288">
    <property type="entry name" value="Chorismate lyase-like"/>
    <property type="match status" value="1"/>
</dbReference>
<dbReference type="Pfam" id="PF00392">
    <property type="entry name" value="GntR"/>
    <property type="match status" value="1"/>
</dbReference>
<organism evidence="5 6">
    <name type="scientific">Schumannella soli</name>
    <dbReference type="NCBI Taxonomy" id="2590779"/>
    <lineage>
        <taxon>Bacteria</taxon>
        <taxon>Bacillati</taxon>
        <taxon>Actinomycetota</taxon>
        <taxon>Actinomycetes</taxon>
        <taxon>Micrococcales</taxon>
        <taxon>Microbacteriaceae</taxon>
        <taxon>Schumannella</taxon>
    </lineage>
</organism>
<dbReference type="EMBL" id="VHQG01000004">
    <property type="protein sequence ID" value="TPW74846.1"/>
    <property type="molecule type" value="Genomic_DNA"/>
</dbReference>
<feature type="domain" description="HTH gntR-type" evidence="4">
    <location>
        <begin position="11"/>
        <end position="79"/>
    </location>
</feature>
<dbReference type="Proteomes" id="UP000316252">
    <property type="component" value="Unassembled WGS sequence"/>
</dbReference>
<comment type="caution">
    <text evidence="5">The sequence shown here is derived from an EMBL/GenBank/DDBJ whole genome shotgun (WGS) entry which is preliminary data.</text>
</comment>
<dbReference type="OrthoDB" id="7363114at2"/>